<comment type="caution">
    <text evidence="1">The sequence shown here is derived from an EMBL/GenBank/DDBJ whole genome shotgun (WGS) entry which is preliminary data.</text>
</comment>
<organism evidence="1 2">
    <name type="scientific">Rotaria socialis</name>
    <dbReference type="NCBI Taxonomy" id="392032"/>
    <lineage>
        <taxon>Eukaryota</taxon>
        <taxon>Metazoa</taxon>
        <taxon>Spiralia</taxon>
        <taxon>Gnathifera</taxon>
        <taxon>Rotifera</taxon>
        <taxon>Eurotatoria</taxon>
        <taxon>Bdelloidea</taxon>
        <taxon>Philodinida</taxon>
        <taxon>Philodinidae</taxon>
        <taxon>Rotaria</taxon>
    </lineage>
</organism>
<protein>
    <submittedName>
        <fullName evidence="1">Uncharacterized protein</fullName>
    </submittedName>
</protein>
<reference evidence="1" key="1">
    <citation type="submission" date="2021-02" db="EMBL/GenBank/DDBJ databases">
        <authorList>
            <person name="Nowell W R."/>
        </authorList>
    </citation>
    <scope>NUCLEOTIDE SEQUENCE</scope>
</reference>
<feature type="non-terminal residue" evidence="1">
    <location>
        <position position="1"/>
    </location>
</feature>
<dbReference type="AlphaFoldDB" id="A0A822C8C9"/>
<dbReference type="Proteomes" id="UP000663848">
    <property type="component" value="Unassembled WGS sequence"/>
</dbReference>
<sequence>MHIENLRTWTNDFMQEYSKSLRNYCSELNIFLLVSRTKTYDNIQATTRRLGPIKRCLFNMALSAKARDVEEHRV</sequence>
<evidence type="ECO:0000313" key="2">
    <source>
        <dbReference type="Proteomes" id="UP000663848"/>
    </source>
</evidence>
<gene>
    <name evidence="1" type="ORF">QYT958_LOCUS40772</name>
</gene>
<evidence type="ECO:0000313" key="1">
    <source>
        <dbReference type="EMBL" id="CAF5032667.1"/>
    </source>
</evidence>
<dbReference type="EMBL" id="CAJOBR010043636">
    <property type="protein sequence ID" value="CAF5032667.1"/>
    <property type="molecule type" value="Genomic_DNA"/>
</dbReference>
<accession>A0A822C8C9</accession>
<name>A0A822C8C9_9BILA</name>
<proteinExistence type="predicted"/>